<reference evidence="1" key="2">
    <citation type="submission" date="2015-06" db="UniProtKB">
        <authorList>
            <consortium name="EnsemblPlants"/>
        </authorList>
    </citation>
    <scope>IDENTIFICATION</scope>
    <source>
        <strain evidence="1">DM1-3 516 R44</strain>
    </source>
</reference>
<dbReference type="PANTHER" id="PTHR33180:SF31">
    <property type="entry name" value="POLYPROTEIN PROTEIN"/>
    <property type="match status" value="1"/>
</dbReference>
<dbReference type="InParanoid" id="M1DB83"/>
<dbReference type="GO" id="GO:0009579">
    <property type="term" value="C:thylakoid"/>
    <property type="evidence" value="ECO:0000318"/>
    <property type="project" value="GO_Central"/>
</dbReference>
<dbReference type="Proteomes" id="UP000011115">
    <property type="component" value="Unassembled WGS sequence"/>
</dbReference>
<dbReference type="HOGENOM" id="CLU_029307_4_0_1"/>
<organism evidence="1 2">
    <name type="scientific">Solanum tuberosum</name>
    <name type="common">Potato</name>
    <dbReference type="NCBI Taxonomy" id="4113"/>
    <lineage>
        <taxon>Eukaryota</taxon>
        <taxon>Viridiplantae</taxon>
        <taxon>Streptophyta</taxon>
        <taxon>Embryophyta</taxon>
        <taxon>Tracheophyta</taxon>
        <taxon>Spermatophyta</taxon>
        <taxon>Magnoliopsida</taxon>
        <taxon>eudicotyledons</taxon>
        <taxon>Gunneridae</taxon>
        <taxon>Pentapetalae</taxon>
        <taxon>asterids</taxon>
        <taxon>lamiids</taxon>
        <taxon>Solanales</taxon>
        <taxon>Solanaceae</taxon>
        <taxon>Solanoideae</taxon>
        <taxon>Solaneae</taxon>
        <taxon>Solanum</taxon>
    </lineage>
</organism>
<dbReference type="EnsemblPlants" id="PGSC0003DMT400086202">
    <property type="protein sequence ID" value="PGSC0003DMT400086202"/>
    <property type="gene ID" value="PGSC0003DMG400035773"/>
</dbReference>
<sequence length="201" mass="22783">MTHTSLHPTTRVVQRIVLQPISELVDDPLLQAMRAELRAKAMQDLSRIPELLMPTPPPLAPAQTFIQAPPVKGPSPRSLKRLRVEGSRTILEEKRFSTDGVVDIYLDVWSTLKFQKFEALSLGRDTYGELVPKGKKKASSFKPSDFVFIRGRKVKRSSLDINAVLGCFWDFMHDYVDLVKKKALDDLKGWLAPLLFDVTPR</sequence>
<accession>M1DB83</accession>
<dbReference type="Gramene" id="PGSC0003DMT400086202">
    <property type="protein sequence ID" value="PGSC0003DMT400086202"/>
    <property type="gene ID" value="PGSC0003DMG400035773"/>
</dbReference>
<evidence type="ECO:0000313" key="2">
    <source>
        <dbReference type="Proteomes" id="UP000011115"/>
    </source>
</evidence>
<name>M1DB83_SOLTU</name>
<dbReference type="GO" id="GO:0009523">
    <property type="term" value="C:photosystem II"/>
    <property type="evidence" value="ECO:0000318"/>
    <property type="project" value="GO_Central"/>
</dbReference>
<evidence type="ECO:0000313" key="1">
    <source>
        <dbReference type="EnsemblPlants" id="PGSC0003DMT400086202"/>
    </source>
</evidence>
<keyword evidence="2" id="KW-1185">Reference proteome</keyword>
<protein>
    <submittedName>
        <fullName evidence="1">Uncharacterized protein</fullName>
    </submittedName>
</protein>
<dbReference type="AlphaFoldDB" id="M1DB83"/>
<reference evidence="2" key="1">
    <citation type="journal article" date="2011" name="Nature">
        <title>Genome sequence and analysis of the tuber crop potato.</title>
        <authorList>
            <consortium name="The Potato Genome Sequencing Consortium"/>
        </authorList>
    </citation>
    <scope>NUCLEOTIDE SEQUENCE [LARGE SCALE GENOMIC DNA]</scope>
    <source>
        <strain evidence="2">cv. DM1-3 516 R44</strain>
    </source>
</reference>
<dbReference type="PaxDb" id="4113-PGSC0003DMT400086202"/>
<dbReference type="PANTHER" id="PTHR33180">
    <property type="entry name" value="PHOTOSYSTEM II CP43 REACTION CENTER PROTEIN"/>
    <property type="match status" value="1"/>
</dbReference>
<proteinExistence type="predicted"/>